<gene>
    <name evidence="1" type="ORF">DEBURN_LOCUS11050</name>
</gene>
<reference evidence="1" key="1">
    <citation type="submission" date="2021-06" db="EMBL/GenBank/DDBJ databases">
        <authorList>
            <person name="Kallberg Y."/>
            <person name="Tangrot J."/>
            <person name="Rosling A."/>
        </authorList>
    </citation>
    <scope>NUCLEOTIDE SEQUENCE</scope>
    <source>
        <strain evidence="1">AZ414A</strain>
    </source>
</reference>
<protein>
    <submittedName>
        <fullName evidence="1">6615_t:CDS:1</fullName>
    </submittedName>
</protein>
<dbReference type="EMBL" id="CAJVPK010004593">
    <property type="protein sequence ID" value="CAG8637983.1"/>
    <property type="molecule type" value="Genomic_DNA"/>
</dbReference>
<evidence type="ECO:0000313" key="2">
    <source>
        <dbReference type="Proteomes" id="UP000789706"/>
    </source>
</evidence>
<sequence length="53" mass="5755">CWSSLPISILLRFLVFNDGDVRLLSSSNINISSISVSPLVADIDAAYIDSVTR</sequence>
<comment type="caution">
    <text evidence="1">The sequence shown here is derived from an EMBL/GenBank/DDBJ whole genome shotgun (WGS) entry which is preliminary data.</text>
</comment>
<feature type="non-terminal residue" evidence="1">
    <location>
        <position position="53"/>
    </location>
</feature>
<keyword evidence="2" id="KW-1185">Reference proteome</keyword>
<dbReference type="AlphaFoldDB" id="A0A9N9DGH9"/>
<feature type="non-terminal residue" evidence="1">
    <location>
        <position position="1"/>
    </location>
</feature>
<organism evidence="1 2">
    <name type="scientific">Diversispora eburnea</name>
    <dbReference type="NCBI Taxonomy" id="1213867"/>
    <lineage>
        <taxon>Eukaryota</taxon>
        <taxon>Fungi</taxon>
        <taxon>Fungi incertae sedis</taxon>
        <taxon>Mucoromycota</taxon>
        <taxon>Glomeromycotina</taxon>
        <taxon>Glomeromycetes</taxon>
        <taxon>Diversisporales</taxon>
        <taxon>Diversisporaceae</taxon>
        <taxon>Diversispora</taxon>
    </lineage>
</organism>
<proteinExistence type="predicted"/>
<evidence type="ECO:0000313" key="1">
    <source>
        <dbReference type="EMBL" id="CAG8637983.1"/>
    </source>
</evidence>
<name>A0A9N9DGH9_9GLOM</name>
<accession>A0A9N9DGH9</accession>
<dbReference type="Proteomes" id="UP000789706">
    <property type="component" value="Unassembled WGS sequence"/>
</dbReference>